<gene>
    <name evidence="3" type="ORF">ACLA_031310</name>
</gene>
<feature type="region of interest" description="Disordered" evidence="1">
    <location>
        <begin position="27"/>
        <end position="73"/>
    </location>
</feature>
<accession>A1CRX7</accession>
<dbReference type="RefSeq" id="XP_001269824.1">
    <property type="nucleotide sequence ID" value="XM_001269823.1"/>
</dbReference>
<dbReference type="HOGENOM" id="CLU_582630_0_0_1"/>
<dbReference type="AlphaFoldDB" id="A1CRX7"/>
<evidence type="ECO:0000256" key="1">
    <source>
        <dbReference type="SAM" id="MobiDB-lite"/>
    </source>
</evidence>
<feature type="region of interest" description="Disordered" evidence="1">
    <location>
        <begin position="107"/>
        <end position="147"/>
    </location>
</feature>
<dbReference type="OMA" id="RPKENTF"/>
<feature type="compositionally biased region" description="Polar residues" evidence="1">
    <location>
        <begin position="107"/>
        <end position="125"/>
    </location>
</feature>
<feature type="compositionally biased region" description="Low complexity" evidence="1">
    <location>
        <begin position="134"/>
        <end position="146"/>
    </location>
</feature>
<sequence length="478" mass="53434">MADQISSHPRLCPSWASQFAWKEHQLGQIPTTPLASPSRLRYSKAKTDTADAPDENSPAPGSSHASENDDIRRRNWTDAQISTSIQLSDPLTDAHTVCVGSQLANPHNTPVSDCEESNQNSSTLPSGIRGGKCTLSPSKSSNTSTSWPYVSQKGYSINAPDTTRTAWKPPRPPKPFFLADAAFVVPETLGITRTSADIFPTERKHVKHPFISPPSDHQQTPALHPLFVEHKYLEEEPVSAKQRKQPEIRGRHCPRYHPRPIVRRSVETAGHVSFNEADMPFPAPIPTIDRLPLRRPILSQESKMAFLRSQSAINHTNLRKTKGDTVLKGLKGLLERLVGVSLFWRDERESTTVTLSFYRFQDKAQTVPSSSLSYLLRMEVLSIDSRRPTDEFAVVSESSTTQVTCLSQIRLVLPCTFINILKPFVMGIQHPIFTTITSIFICLFAILVRAFAKLSLRKLDRLCRHTLGIKESDPECSE</sequence>
<evidence type="ECO:0000256" key="2">
    <source>
        <dbReference type="SAM" id="Phobius"/>
    </source>
</evidence>
<dbReference type="eggNOG" id="ENOG502RPG1">
    <property type="taxonomic scope" value="Eukaryota"/>
</dbReference>
<organism evidence="3 4">
    <name type="scientific">Aspergillus clavatus (strain ATCC 1007 / CBS 513.65 / DSM 816 / NCTC 3887 / NRRL 1 / QM 1276 / 107)</name>
    <dbReference type="NCBI Taxonomy" id="344612"/>
    <lineage>
        <taxon>Eukaryota</taxon>
        <taxon>Fungi</taxon>
        <taxon>Dikarya</taxon>
        <taxon>Ascomycota</taxon>
        <taxon>Pezizomycotina</taxon>
        <taxon>Eurotiomycetes</taxon>
        <taxon>Eurotiomycetidae</taxon>
        <taxon>Eurotiales</taxon>
        <taxon>Aspergillaceae</taxon>
        <taxon>Aspergillus</taxon>
        <taxon>Aspergillus subgen. Fumigati</taxon>
    </lineage>
</organism>
<name>A1CRX7_ASPCL</name>
<feature type="region of interest" description="Disordered" evidence="1">
    <location>
        <begin position="237"/>
        <end position="256"/>
    </location>
</feature>
<reference evidence="3 4" key="1">
    <citation type="journal article" date="2008" name="PLoS Genet.">
        <title>Genomic islands in the pathogenic filamentous fungus Aspergillus fumigatus.</title>
        <authorList>
            <person name="Fedorova N.D."/>
            <person name="Khaldi N."/>
            <person name="Joardar V.S."/>
            <person name="Maiti R."/>
            <person name="Amedeo P."/>
            <person name="Anderson M.J."/>
            <person name="Crabtree J."/>
            <person name="Silva J.C."/>
            <person name="Badger J.H."/>
            <person name="Albarraq A."/>
            <person name="Angiuoli S."/>
            <person name="Bussey H."/>
            <person name="Bowyer P."/>
            <person name="Cotty P.J."/>
            <person name="Dyer P.S."/>
            <person name="Egan A."/>
            <person name="Galens K."/>
            <person name="Fraser-Liggett C.M."/>
            <person name="Haas B.J."/>
            <person name="Inman J.M."/>
            <person name="Kent R."/>
            <person name="Lemieux S."/>
            <person name="Malavazi I."/>
            <person name="Orvis J."/>
            <person name="Roemer T."/>
            <person name="Ronning C.M."/>
            <person name="Sundaram J.P."/>
            <person name="Sutton G."/>
            <person name="Turner G."/>
            <person name="Venter J.C."/>
            <person name="White O.R."/>
            <person name="Whitty B.R."/>
            <person name="Youngman P."/>
            <person name="Wolfe K.H."/>
            <person name="Goldman G.H."/>
            <person name="Wortman J.R."/>
            <person name="Jiang B."/>
            <person name="Denning D.W."/>
            <person name="Nierman W.C."/>
        </authorList>
    </citation>
    <scope>NUCLEOTIDE SEQUENCE [LARGE SCALE GENOMIC DNA]</scope>
    <source>
        <strain evidence="4">ATCC 1007 / CBS 513.65 / DSM 816 / NCTC 3887 / NRRL 1</strain>
    </source>
</reference>
<proteinExistence type="predicted"/>
<dbReference type="EMBL" id="DS027059">
    <property type="protein sequence ID" value="EAW08398.1"/>
    <property type="molecule type" value="Genomic_DNA"/>
</dbReference>
<feature type="transmembrane region" description="Helical" evidence="2">
    <location>
        <begin position="432"/>
        <end position="452"/>
    </location>
</feature>
<evidence type="ECO:0000313" key="3">
    <source>
        <dbReference type="EMBL" id="EAW08398.1"/>
    </source>
</evidence>
<keyword evidence="2" id="KW-0812">Transmembrane</keyword>
<keyword evidence="2" id="KW-1133">Transmembrane helix</keyword>
<dbReference type="GeneID" id="4701696"/>
<keyword evidence="4" id="KW-1185">Reference proteome</keyword>
<dbReference type="VEuPathDB" id="FungiDB:ACLA_031310"/>
<dbReference type="Proteomes" id="UP000006701">
    <property type="component" value="Unassembled WGS sequence"/>
</dbReference>
<keyword evidence="2" id="KW-0472">Membrane</keyword>
<dbReference type="KEGG" id="act:ACLA_031310"/>
<evidence type="ECO:0000313" key="4">
    <source>
        <dbReference type="Proteomes" id="UP000006701"/>
    </source>
</evidence>
<protein>
    <submittedName>
        <fullName evidence="3">Uncharacterized protein</fullName>
    </submittedName>
</protein>
<dbReference type="OrthoDB" id="4411341at2759"/>